<comment type="caution">
    <text evidence="1">The sequence shown here is derived from an EMBL/GenBank/DDBJ whole genome shotgun (WGS) entry which is preliminary data.</text>
</comment>
<evidence type="ECO:0000313" key="1">
    <source>
        <dbReference type="EMBL" id="NGP78028.1"/>
    </source>
</evidence>
<reference evidence="1 2" key="1">
    <citation type="submission" date="2020-02" db="EMBL/GenBank/DDBJ databases">
        <title>Balneolaceae bacterium YR4-1, complete genome.</title>
        <authorList>
            <person name="Li Y."/>
            <person name="Wu S."/>
        </authorList>
    </citation>
    <scope>NUCLEOTIDE SEQUENCE [LARGE SCALE GENOMIC DNA]</scope>
    <source>
        <strain evidence="1 2">YR4-1</strain>
    </source>
</reference>
<name>A0A6M1T029_9BACT</name>
<accession>A0A6M1T029</accession>
<proteinExistence type="predicted"/>
<evidence type="ECO:0000313" key="2">
    <source>
        <dbReference type="Proteomes" id="UP000473278"/>
    </source>
</evidence>
<keyword evidence="2" id="KW-1185">Reference proteome</keyword>
<dbReference type="EMBL" id="JAALLT010000005">
    <property type="protein sequence ID" value="NGP78028.1"/>
    <property type="molecule type" value="Genomic_DNA"/>
</dbReference>
<sequence>MKRIHIVGVSPRTGTTLMAEAMDACFNIDYSTDHEDSLFRRAPDAAHIYLSKCPRDILIVGPSLILDPHLYVICMMRDPRDIIVSKHKKDPDHYWAGLKFWKYYTRELPKLIKQSRFILIRYEDFVRDPDQIQNKILSEIPFLKKQAPFSRFHEVATVSGSSEEALRGVRPISPASVGKWKQHKSRIAGQLKLHASISEDLIRYGYEEDESWKTTLKGIEPNLEPSHFSEHMTLKGKLSRRAGRYVEALRRALECFLGFRIPILKSG</sequence>
<dbReference type="Pfam" id="PF13469">
    <property type="entry name" value="Sulfotransfer_3"/>
    <property type="match status" value="1"/>
</dbReference>
<gene>
    <name evidence="1" type="ORF">G3570_15370</name>
</gene>
<organism evidence="1 2">
    <name type="scientific">Halalkalibaculum roseum</name>
    <dbReference type="NCBI Taxonomy" id="2709311"/>
    <lineage>
        <taxon>Bacteria</taxon>
        <taxon>Pseudomonadati</taxon>
        <taxon>Balneolota</taxon>
        <taxon>Balneolia</taxon>
        <taxon>Balneolales</taxon>
        <taxon>Balneolaceae</taxon>
        <taxon>Halalkalibaculum</taxon>
    </lineage>
</organism>
<dbReference type="GO" id="GO:0016740">
    <property type="term" value="F:transferase activity"/>
    <property type="evidence" value="ECO:0007669"/>
    <property type="project" value="UniProtKB-KW"/>
</dbReference>
<dbReference type="AlphaFoldDB" id="A0A6M1T029"/>
<dbReference type="Gene3D" id="3.40.50.300">
    <property type="entry name" value="P-loop containing nucleotide triphosphate hydrolases"/>
    <property type="match status" value="1"/>
</dbReference>
<protein>
    <submittedName>
        <fullName evidence="1">Sulfotransferase domain-containing protein</fullName>
    </submittedName>
</protein>
<dbReference type="InterPro" id="IPR027417">
    <property type="entry name" value="P-loop_NTPase"/>
</dbReference>
<dbReference type="Proteomes" id="UP000473278">
    <property type="component" value="Unassembled WGS sequence"/>
</dbReference>
<keyword evidence="1" id="KW-0808">Transferase</keyword>
<dbReference type="SUPFAM" id="SSF52540">
    <property type="entry name" value="P-loop containing nucleoside triphosphate hydrolases"/>
    <property type="match status" value="1"/>
</dbReference>
<dbReference type="RefSeq" id="WP_165143763.1">
    <property type="nucleotide sequence ID" value="NZ_JAALLT010000005.1"/>
</dbReference>